<reference evidence="1 2" key="1">
    <citation type="submission" date="2016-07" db="EMBL/GenBank/DDBJ databases">
        <title>Draft genome of the white-rot fungus Obba rivulosa 3A-2.</title>
        <authorList>
            <consortium name="DOE Joint Genome Institute"/>
            <person name="Miettinen O."/>
            <person name="Riley R."/>
            <person name="Acob R."/>
            <person name="Barry K."/>
            <person name="Cullen D."/>
            <person name="De Vries R."/>
            <person name="Hainaut M."/>
            <person name="Hatakka A."/>
            <person name="Henrissat B."/>
            <person name="Hilden K."/>
            <person name="Kuo R."/>
            <person name="Labutti K."/>
            <person name="Lipzen A."/>
            <person name="Makela M.R."/>
            <person name="Sandor L."/>
            <person name="Spatafora J.W."/>
            <person name="Grigoriev I.V."/>
            <person name="Hibbett D.S."/>
        </authorList>
    </citation>
    <scope>NUCLEOTIDE SEQUENCE [LARGE SCALE GENOMIC DNA]</scope>
    <source>
        <strain evidence="1 2">3A-2</strain>
    </source>
</reference>
<gene>
    <name evidence="1" type="ORF">OBBRIDRAFT_506153</name>
</gene>
<accession>A0A8E2B0R3</accession>
<sequence length="199" mass="22103">MSEGVVRKKRLSSQTSFKLQAPNALCSAATSGLNVLSRALEIPSYPTLSIFYASSAYTSGVGGTKLTRQYRPLAPEHRSEQVPIHSSLDQALGYGSDTATLIQEFFIRGGCCVDAITIGMHPFEQEMDKFRESDDLPRVLHASGLKRVSNTLLEWLNAIVPPPQRDQMDNVVDMSRCRLLLDYPLGERSEIVFRAQLNK</sequence>
<dbReference type="AlphaFoldDB" id="A0A8E2B0R3"/>
<organism evidence="1 2">
    <name type="scientific">Obba rivulosa</name>
    <dbReference type="NCBI Taxonomy" id="1052685"/>
    <lineage>
        <taxon>Eukaryota</taxon>
        <taxon>Fungi</taxon>
        <taxon>Dikarya</taxon>
        <taxon>Basidiomycota</taxon>
        <taxon>Agaricomycotina</taxon>
        <taxon>Agaricomycetes</taxon>
        <taxon>Polyporales</taxon>
        <taxon>Gelatoporiaceae</taxon>
        <taxon>Obba</taxon>
    </lineage>
</organism>
<dbReference type="Proteomes" id="UP000250043">
    <property type="component" value="Unassembled WGS sequence"/>
</dbReference>
<protein>
    <submittedName>
        <fullName evidence="1">Uncharacterized protein</fullName>
    </submittedName>
</protein>
<evidence type="ECO:0000313" key="1">
    <source>
        <dbReference type="EMBL" id="OCH91799.1"/>
    </source>
</evidence>
<dbReference type="EMBL" id="KV722379">
    <property type="protein sequence ID" value="OCH91799.1"/>
    <property type="molecule type" value="Genomic_DNA"/>
</dbReference>
<evidence type="ECO:0000313" key="2">
    <source>
        <dbReference type="Proteomes" id="UP000250043"/>
    </source>
</evidence>
<proteinExistence type="predicted"/>
<name>A0A8E2B0R3_9APHY</name>
<keyword evidence="2" id="KW-1185">Reference proteome</keyword>